<dbReference type="EMBL" id="MFZF01000007">
    <property type="protein sequence ID" value="OGK17013.1"/>
    <property type="molecule type" value="Genomic_DNA"/>
</dbReference>
<organism evidence="2 3">
    <name type="scientific">Candidatus Roizmanbacteria bacterium RIFCSPHIGHO2_01_FULL_39_12b</name>
    <dbReference type="NCBI Taxonomy" id="1802030"/>
    <lineage>
        <taxon>Bacteria</taxon>
        <taxon>Candidatus Roizmaniibacteriota</taxon>
    </lineage>
</organism>
<reference evidence="2 3" key="1">
    <citation type="journal article" date="2016" name="Nat. Commun.">
        <title>Thousands of microbial genomes shed light on interconnected biogeochemical processes in an aquifer system.</title>
        <authorList>
            <person name="Anantharaman K."/>
            <person name="Brown C.T."/>
            <person name="Hug L.A."/>
            <person name="Sharon I."/>
            <person name="Castelle C.J."/>
            <person name="Probst A.J."/>
            <person name="Thomas B.C."/>
            <person name="Singh A."/>
            <person name="Wilkins M.J."/>
            <person name="Karaoz U."/>
            <person name="Brodie E.L."/>
            <person name="Williams K.H."/>
            <person name="Hubbard S.S."/>
            <person name="Banfield J.F."/>
        </authorList>
    </citation>
    <scope>NUCLEOTIDE SEQUENCE [LARGE SCALE GENOMIC DNA]</scope>
</reference>
<comment type="caution">
    <text evidence="2">The sequence shown here is derived from an EMBL/GenBank/DDBJ whole genome shotgun (WGS) entry which is preliminary data.</text>
</comment>
<evidence type="ECO:0000313" key="3">
    <source>
        <dbReference type="Proteomes" id="UP000178372"/>
    </source>
</evidence>
<feature type="transmembrane region" description="Helical" evidence="1">
    <location>
        <begin position="12"/>
        <end position="32"/>
    </location>
</feature>
<evidence type="ECO:0000256" key="1">
    <source>
        <dbReference type="SAM" id="Phobius"/>
    </source>
</evidence>
<gene>
    <name evidence="2" type="ORF">A2690_02475</name>
</gene>
<dbReference type="Proteomes" id="UP000178372">
    <property type="component" value="Unassembled WGS sequence"/>
</dbReference>
<evidence type="ECO:0000313" key="2">
    <source>
        <dbReference type="EMBL" id="OGK17013.1"/>
    </source>
</evidence>
<proteinExistence type="predicted"/>
<dbReference type="AlphaFoldDB" id="A0A1F7GDU3"/>
<keyword evidence="1" id="KW-0812">Transmembrane</keyword>
<accession>A0A1F7GDU3</accession>
<protein>
    <submittedName>
        <fullName evidence="2">Uncharacterized protein</fullName>
    </submittedName>
</protein>
<name>A0A1F7GDU3_9BACT</name>
<sequence length="169" mass="18436">MEPIKGHSQNTLLLVAGVTVFIVIIIGAVFFFKKSSTNKNDTNNVLPPSQEVLPTINPSTKINLASDAKKQNVTFTIDNIPGDVSIIEYELVYEHDLTKRDIVEGAEGSRKEDAAIGTLEVVAENITKKIYLGTCSATCTPHLGIISVRLSLKFLGGKTPSMFEKEFIL</sequence>
<keyword evidence="1" id="KW-0472">Membrane</keyword>
<keyword evidence="1" id="KW-1133">Transmembrane helix</keyword>